<accession>A0A192GZF4</accession>
<dbReference type="InterPro" id="IPR014922">
    <property type="entry name" value="YdhG-like"/>
</dbReference>
<evidence type="ECO:0000259" key="1">
    <source>
        <dbReference type="Pfam" id="PF08818"/>
    </source>
</evidence>
<dbReference type="STRING" id="375175.AYR53_00780"/>
<dbReference type="OrthoDB" id="2322845at2"/>
<dbReference type="EMBL" id="CP014873">
    <property type="protein sequence ID" value="ANK61418.1"/>
    <property type="molecule type" value="Genomic_DNA"/>
</dbReference>
<dbReference type="KEGG" id="lbt:AYR52_00695"/>
<keyword evidence="3" id="KW-1185">Reference proteome</keyword>
<evidence type="ECO:0000313" key="2">
    <source>
        <dbReference type="EMBL" id="ANK61418.1"/>
    </source>
</evidence>
<gene>
    <name evidence="2" type="ORF">AYR53_00780</name>
</gene>
<feature type="domain" description="YdhG-like" evidence="1">
    <location>
        <begin position="22"/>
        <end position="112"/>
    </location>
</feature>
<dbReference type="RefSeq" id="WP_068222465.1">
    <property type="nucleotide sequence ID" value="NZ_CP014623.1"/>
</dbReference>
<dbReference type="SUPFAM" id="SSF159888">
    <property type="entry name" value="YdhG-like"/>
    <property type="match status" value="1"/>
</dbReference>
<reference evidence="2 3" key="1">
    <citation type="submission" date="2016-03" db="EMBL/GenBank/DDBJ databases">
        <title>Pediococcus and Lactobacillus from brewery environment - whole genome sequencing and assembly.</title>
        <authorList>
            <person name="Behr J."/>
            <person name="Geissler A.J."/>
            <person name="Vogel R.F."/>
        </authorList>
    </citation>
    <scope>NUCLEOTIDE SEQUENCE [LARGE SCALE GENOMIC DNA]</scope>
    <source>
        <strain evidence="2 3">TMW 1.1989</strain>
    </source>
</reference>
<dbReference type="Pfam" id="PF08818">
    <property type="entry name" value="DUF1801"/>
    <property type="match status" value="1"/>
</dbReference>
<dbReference type="AlphaFoldDB" id="A0A192GZF4"/>
<dbReference type="Gene3D" id="3.90.1150.200">
    <property type="match status" value="1"/>
</dbReference>
<proteinExistence type="predicted"/>
<sequence>MPKKPEVADVADYINKAVPQAQPLLNQLRTIVKTGLPAAEEKISWGQPFYLLGKKRVSFAAYKAHVSFTSSDDLPETIRQKVEQAGYTTGQKRINITFSQPVPTDLIHALLESILKDS</sequence>
<protein>
    <recommendedName>
        <fullName evidence="1">YdhG-like domain-containing protein</fullName>
    </recommendedName>
</protein>
<dbReference type="GeneID" id="42980771"/>
<name>A0A192GZF4_9LACO</name>
<dbReference type="Proteomes" id="UP000078582">
    <property type="component" value="Chromosome"/>
</dbReference>
<organism evidence="2 3">
    <name type="scientific">Loigolactobacillus backii</name>
    <dbReference type="NCBI Taxonomy" id="375175"/>
    <lineage>
        <taxon>Bacteria</taxon>
        <taxon>Bacillati</taxon>
        <taxon>Bacillota</taxon>
        <taxon>Bacilli</taxon>
        <taxon>Lactobacillales</taxon>
        <taxon>Lactobacillaceae</taxon>
        <taxon>Loigolactobacillus</taxon>
    </lineage>
</organism>
<evidence type="ECO:0000313" key="3">
    <source>
        <dbReference type="Proteomes" id="UP000078582"/>
    </source>
</evidence>